<sequence>MDIFERVAAYRAESDRLAWSGTFKNYIELLKKDPSPAKTAHARVYDMIESYGVEEVNGHKQYKFFEQEIFGLDRAIEKLVEEYFHSAARRLDVRKRILLLMGPVSGGKSTLVTLLKRGLEKYSRTDKGAIYAIEDCPMHEDPLHLIPHELRPDFEKELSVRIEGNLCPVCQLRVKSEYGGDIEQVRVVRLEISEDARVGIGTFSPSDPKSQDIADLTGSIDFSTITEFGSESDPRAYRFDGELNKANRGLMEFQEMLKCDEKFLWNLLSLTQEGNFKAGRFALISADELIVAHTNESEYKTFIANKKNEALQSRMIVMPIPYNLKVSQEERIYAKLIGQSDMGHIHIAPHSLKAAAIFSILSRLKESKKQGVDLLKKMRLYDGEEVEGYKIADLKELQNEYLDEGMSGVDPRYVINRISSALIKQDLQYINGLDILRAIKDGLDQHASITREERERYLNFIAIARKEYDELAKKEVQKAFVYSFEESARTLFENYLDNIESFCNWSKIRDPLTDEEMDPDERLMRSIEEQIGISENAKKAFREEILIRISSYSRKGRKFEYNDHERLREAIEKKLFIDLKDIVKITTSTKTPDESQLKRINEVIKRLVDEHGYTPGSANELLRYVGSLLNR</sequence>
<dbReference type="InterPro" id="IPR013153">
    <property type="entry name" value="Prk_AAA"/>
</dbReference>
<dbReference type="Gene3D" id="3.40.50.300">
    <property type="entry name" value="P-loop containing nucleotide triphosphate hydrolases"/>
    <property type="match status" value="1"/>
</dbReference>
<dbReference type="EMBL" id="JAGGLD010000006">
    <property type="protein sequence ID" value="MBP2002206.1"/>
    <property type="molecule type" value="Genomic_DNA"/>
</dbReference>
<evidence type="ECO:0000259" key="1">
    <source>
        <dbReference type="SMART" id="SM00763"/>
    </source>
</evidence>
<keyword evidence="3" id="KW-1185">Reference proteome</keyword>
<evidence type="ECO:0000313" key="2">
    <source>
        <dbReference type="EMBL" id="MBP2002206.1"/>
    </source>
</evidence>
<comment type="caution">
    <text evidence="2">The sequence shown here is derived from an EMBL/GenBank/DDBJ whole genome shotgun (WGS) entry which is preliminary data.</text>
</comment>
<keyword evidence="2" id="KW-0808">Transferase</keyword>
<feature type="domain" description="PrkA AAA" evidence="1">
    <location>
        <begin position="21"/>
        <end position="371"/>
    </location>
</feature>
<dbReference type="GO" id="GO:0016301">
    <property type="term" value="F:kinase activity"/>
    <property type="evidence" value="ECO:0007669"/>
    <property type="project" value="UniProtKB-KW"/>
</dbReference>
<proteinExistence type="predicted"/>
<dbReference type="PANTHER" id="PTHR30267">
    <property type="entry name" value="PROTEIN KINASE PRKA"/>
    <property type="match status" value="1"/>
</dbReference>
<name>A0ABS4JKG4_9BACL</name>
<dbReference type="SUPFAM" id="SSF52540">
    <property type="entry name" value="P-loop containing nucleoside triphosphate hydrolases"/>
    <property type="match status" value="1"/>
</dbReference>
<dbReference type="PANTHER" id="PTHR30267:SF2">
    <property type="entry name" value="PROTEIN PRKA"/>
    <property type="match status" value="1"/>
</dbReference>
<dbReference type="PIRSF" id="PIRSF000549">
    <property type="entry name" value="Ser_prot_kin"/>
    <property type="match status" value="1"/>
</dbReference>
<keyword evidence="2" id="KW-0418">Kinase</keyword>
<reference evidence="2 3" key="1">
    <citation type="submission" date="2021-03" db="EMBL/GenBank/DDBJ databases">
        <title>Genomic Encyclopedia of Type Strains, Phase IV (KMG-IV): sequencing the most valuable type-strain genomes for metagenomic binning, comparative biology and taxonomic classification.</title>
        <authorList>
            <person name="Goeker M."/>
        </authorList>
    </citation>
    <scope>NUCLEOTIDE SEQUENCE [LARGE SCALE GENOMIC DNA]</scope>
    <source>
        <strain evidence="2 3">DSM 26806</strain>
    </source>
</reference>
<dbReference type="InterPro" id="IPR016230">
    <property type="entry name" value="PrkA/YeaG"/>
</dbReference>
<gene>
    <name evidence="2" type="ORF">J2Z69_003263</name>
</gene>
<dbReference type="InterPro" id="IPR010650">
    <property type="entry name" value="PrkA_C"/>
</dbReference>
<dbReference type="SMART" id="SM00763">
    <property type="entry name" value="AAA_PrkA"/>
    <property type="match status" value="1"/>
</dbReference>
<dbReference type="Pfam" id="PF06798">
    <property type="entry name" value="PrkA"/>
    <property type="match status" value="1"/>
</dbReference>
<dbReference type="Proteomes" id="UP001519288">
    <property type="component" value="Unassembled WGS sequence"/>
</dbReference>
<organism evidence="2 3">
    <name type="scientific">Paenibacillus shirakamiensis</name>
    <dbReference type="NCBI Taxonomy" id="1265935"/>
    <lineage>
        <taxon>Bacteria</taxon>
        <taxon>Bacillati</taxon>
        <taxon>Bacillota</taxon>
        <taxon>Bacilli</taxon>
        <taxon>Bacillales</taxon>
        <taxon>Paenibacillaceae</taxon>
        <taxon>Paenibacillus</taxon>
    </lineage>
</organism>
<evidence type="ECO:0000313" key="3">
    <source>
        <dbReference type="Proteomes" id="UP001519288"/>
    </source>
</evidence>
<dbReference type="InterPro" id="IPR027417">
    <property type="entry name" value="P-loop_NTPase"/>
</dbReference>
<dbReference type="RefSeq" id="WP_209864823.1">
    <property type="nucleotide sequence ID" value="NZ_JAGGLD010000006.1"/>
</dbReference>
<dbReference type="Pfam" id="PF08298">
    <property type="entry name" value="AAA_PrkA"/>
    <property type="match status" value="1"/>
</dbReference>
<accession>A0ABS4JKG4</accession>
<protein>
    <submittedName>
        <fullName evidence="2">Serine protein kinase</fullName>
    </submittedName>
</protein>